<keyword evidence="3 13" id="KW-0436">Ligase</keyword>
<dbReference type="InterPro" id="IPR018109">
    <property type="entry name" value="Folylpolyglutamate_synth_CS"/>
</dbReference>
<keyword evidence="2" id="KW-0963">Cytoplasm</keyword>
<organism evidence="13 14">
    <name type="scientific">Candidatus Buchananbacteria bacterium CG10_big_fil_rev_8_21_14_0_10_42_9</name>
    <dbReference type="NCBI Taxonomy" id="1974526"/>
    <lineage>
        <taxon>Bacteria</taxon>
        <taxon>Candidatus Buchananiibacteriota</taxon>
    </lineage>
</organism>
<evidence type="ECO:0000313" key="13">
    <source>
        <dbReference type="EMBL" id="PIS05480.1"/>
    </source>
</evidence>
<keyword evidence="10" id="KW-1133">Transmembrane helix</keyword>
<evidence type="ECO:0000256" key="6">
    <source>
        <dbReference type="ARBA" id="ARBA00022960"/>
    </source>
</evidence>
<dbReference type="NCBIfam" id="NF001126">
    <property type="entry name" value="PRK00139.1-4"/>
    <property type="match status" value="1"/>
</dbReference>
<keyword evidence="6 9" id="KW-0133">Cell shape</keyword>
<dbReference type="UniPathway" id="UPA00219"/>
<dbReference type="PANTHER" id="PTHR23135">
    <property type="entry name" value="MUR LIGASE FAMILY MEMBER"/>
    <property type="match status" value="1"/>
</dbReference>
<dbReference type="Pfam" id="PF08245">
    <property type="entry name" value="Mur_ligase_M"/>
    <property type="match status" value="1"/>
</dbReference>
<dbReference type="Gene3D" id="3.40.1190.10">
    <property type="entry name" value="Mur-like, catalytic domain"/>
    <property type="match status" value="1"/>
</dbReference>
<evidence type="ECO:0000256" key="2">
    <source>
        <dbReference type="ARBA" id="ARBA00022490"/>
    </source>
</evidence>
<evidence type="ECO:0000256" key="10">
    <source>
        <dbReference type="SAM" id="Phobius"/>
    </source>
</evidence>
<comment type="subcellular location">
    <subcellularLocation>
        <location evidence="9">Cytoplasm</location>
    </subcellularLocation>
</comment>
<dbReference type="InterPro" id="IPR004101">
    <property type="entry name" value="Mur_ligase_C"/>
</dbReference>
<evidence type="ECO:0000256" key="8">
    <source>
        <dbReference type="ARBA" id="ARBA00023316"/>
    </source>
</evidence>
<dbReference type="Pfam" id="PF02875">
    <property type="entry name" value="Mur_ligase_C"/>
    <property type="match status" value="1"/>
</dbReference>
<keyword evidence="7 9" id="KW-0573">Peptidoglycan synthesis</keyword>
<keyword evidence="9" id="KW-0132">Cell division</keyword>
<dbReference type="InterPro" id="IPR036565">
    <property type="entry name" value="Mur-like_cat_sf"/>
</dbReference>
<dbReference type="PANTHER" id="PTHR23135:SF4">
    <property type="entry name" value="UDP-N-ACETYLMURAMOYL-L-ALANYL-D-GLUTAMATE--2,6-DIAMINOPIMELATE LIGASE MURE HOMOLOG, CHLOROPLASTIC"/>
    <property type="match status" value="1"/>
</dbReference>
<evidence type="ECO:0000256" key="7">
    <source>
        <dbReference type="ARBA" id="ARBA00022984"/>
    </source>
</evidence>
<feature type="domain" description="Mur ligase C-terminal" evidence="11">
    <location>
        <begin position="273"/>
        <end position="406"/>
    </location>
</feature>
<dbReference type="InterPro" id="IPR005761">
    <property type="entry name" value="UDP-N-AcMur-Glu-dNH2Pim_ligase"/>
</dbReference>
<keyword evidence="9" id="KW-0131">Cell cycle</keyword>
<evidence type="ECO:0000259" key="12">
    <source>
        <dbReference type="Pfam" id="PF08245"/>
    </source>
</evidence>
<dbReference type="Gene3D" id="3.90.190.20">
    <property type="entry name" value="Mur ligase, C-terminal domain"/>
    <property type="match status" value="1"/>
</dbReference>
<keyword evidence="5" id="KW-0067">ATP-binding</keyword>
<evidence type="ECO:0000259" key="11">
    <source>
        <dbReference type="Pfam" id="PF02875"/>
    </source>
</evidence>
<protein>
    <submittedName>
        <fullName evidence="13">UDP-N-acetylmuramoyl-L-alanyl-D-glutamate--2, 6-diaminopimelate ligase</fullName>
    </submittedName>
</protein>
<dbReference type="NCBIfam" id="TIGR01085">
    <property type="entry name" value="murE"/>
    <property type="match status" value="1"/>
</dbReference>
<proteinExistence type="inferred from homology"/>
<dbReference type="GO" id="GO:0071555">
    <property type="term" value="P:cell wall organization"/>
    <property type="evidence" value="ECO:0007669"/>
    <property type="project" value="UniProtKB-KW"/>
</dbReference>
<dbReference type="InterPro" id="IPR013221">
    <property type="entry name" value="Mur_ligase_cen"/>
</dbReference>
<evidence type="ECO:0000313" key="14">
    <source>
        <dbReference type="Proteomes" id="UP000230935"/>
    </source>
</evidence>
<feature type="domain" description="Mur ligase central" evidence="12">
    <location>
        <begin position="48"/>
        <end position="251"/>
    </location>
</feature>
<dbReference type="GO" id="GO:0051301">
    <property type="term" value="P:cell division"/>
    <property type="evidence" value="ECO:0007669"/>
    <property type="project" value="UniProtKB-KW"/>
</dbReference>
<comment type="caution">
    <text evidence="13">The sequence shown here is derived from an EMBL/GenBank/DDBJ whole genome shotgun (WGS) entry which is preliminary data.</text>
</comment>
<dbReference type="PROSITE" id="PS01011">
    <property type="entry name" value="FOLYLPOLYGLU_SYNT_1"/>
    <property type="match status" value="1"/>
</dbReference>
<evidence type="ECO:0000256" key="5">
    <source>
        <dbReference type="ARBA" id="ARBA00022840"/>
    </source>
</evidence>
<keyword evidence="4" id="KW-0547">Nucleotide-binding</keyword>
<reference evidence="14" key="1">
    <citation type="submission" date="2017-09" db="EMBL/GenBank/DDBJ databases">
        <title>Depth-based differentiation of microbial function through sediment-hosted aquifers and enrichment of novel symbionts in the deep terrestrial subsurface.</title>
        <authorList>
            <person name="Probst A.J."/>
            <person name="Ladd B."/>
            <person name="Jarett J.K."/>
            <person name="Geller-Mcgrath D.E."/>
            <person name="Sieber C.M.K."/>
            <person name="Emerson J.B."/>
            <person name="Anantharaman K."/>
            <person name="Thomas B.C."/>
            <person name="Malmstrom R."/>
            <person name="Stieglmeier M."/>
            <person name="Klingl A."/>
            <person name="Woyke T."/>
            <person name="Ryan C.M."/>
            <person name="Banfield J.F."/>
        </authorList>
    </citation>
    <scope>NUCLEOTIDE SEQUENCE [LARGE SCALE GENOMIC DNA]</scope>
</reference>
<keyword evidence="10" id="KW-0812">Transmembrane</keyword>
<evidence type="ECO:0000256" key="1">
    <source>
        <dbReference type="ARBA" id="ARBA00005898"/>
    </source>
</evidence>
<accession>A0A2H0W4B5</accession>
<keyword evidence="10" id="KW-0472">Membrane</keyword>
<dbReference type="GO" id="GO:0004326">
    <property type="term" value="F:tetrahydrofolylpolyglutamate synthase activity"/>
    <property type="evidence" value="ECO:0007669"/>
    <property type="project" value="InterPro"/>
</dbReference>
<sequence length="440" mass="48914">MMNILWTIKQAIKKILPKPILNLYHLTLALLASIFYGFPSNKMIVVGITGTKGKSTSVKLITKILETAGFKVGSTSTVEFKVGQKTWLNDKKMTMVGRFALQKLLKDMVKAKCQYAVIETSSEGIAQYRHVGIKYDIAVFTNLTPEHIESHGNFDNYKAAKLKLFARAKNTIVVNGDDAHASEFINFKVLQKYSFQIDNRSSLGTEVEQVIATNLKLGLNGSSFNVEGINFSLKLLGVFNVYNALAAIAAAQSQNIDLATCKKALEQIKTIPGRLEFIDEGQNFQIIVDYAYDPRAFEQLFSVIKEMKPKGKVIHVFGATGGGRDKARQPVMGKMSGGFADVCVITNDDPYDDDPQTIINRIAEGVKERGKKENENLFLIEDRRQAINKALTLAQKNDIVLITGKGAEQALVLAGNKKIPWDDRRVAREELKNTHARKHT</sequence>
<dbReference type="EMBL" id="PEZZ01000005">
    <property type="protein sequence ID" value="PIS05480.1"/>
    <property type="molecule type" value="Genomic_DNA"/>
</dbReference>
<gene>
    <name evidence="13" type="ORF">COT81_00900</name>
</gene>
<dbReference type="SUPFAM" id="SSF53244">
    <property type="entry name" value="MurD-like peptide ligases, peptide-binding domain"/>
    <property type="match status" value="1"/>
</dbReference>
<name>A0A2H0W4B5_9BACT</name>
<dbReference type="GO" id="GO:0009252">
    <property type="term" value="P:peptidoglycan biosynthetic process"/>
    <property type="evidence" value="ECO:0007669"/>
    <property type="project" value="UniProtKB-UniPathway"/>
</dbReference>
<dbReference type="GO" id="GO:0005737">
    <property type="term" value="C:cytoplasm"/>
    <property type="evidence" value="ECO:0007669"/>
    <property type="project" value="UniProtKB-SubCell"/>
</dbReference>
<dbReference type="AlphaFoldDB" id="A0A2H0W4B5"/>
<dbReference type="InterPro" id="IPR036615">
    <property type="entry name" value="Mur_ligase_C_dom_sf"/>
</dbReference>
<keyword evidence="8 9" id="KW-0961">Cell wall biogenesis/degradation</keyword>
<evidence type="ECO:0000256" key="4">
    <source>
        <dbReference type="ARBA" id="ARBA00022741"/>
    </source>
</evidence>
<evidence type="ECO:0000256" key="9">
    <source>
        <dbReference type="RuleBase" id="RU004135"/>
    </source>
</evidence>
<feature type="transmembrane region" description="Helical" evidence="10">
    <location>
        <begin position="21"/>
        <end position="38"/>
    </location>
</feature>
<evidence type="ECO:0000256" key="3">
    <source>
        <dbReference type="ARBA" id="ARBA00022598"/>
    </source>
</evidence>
<comment type="similarity">
    <text evidence="1">Belongs to the MurCDEF family. MurE subfamily.</text>
</comment>
<dbReference type="SUPFAM" id="SSF53623">
    <property type="entry name" value="MurD-like peptide ligases, catalytic domain"/>
    <property type="match status" value="1"/>
</dbReference>
<comment type="pathway">
    <text evidence="9">Cell wall biogenesis; peptidoglycan biosynthesis.</text>
</comment>
<dbReference type="GO" id="GO:0008360">
    <property type="term" value="P:regulation of cell shape"/>
    <property type="evidence" value="ECO:0007669"/>
    <property type="project" value="UniProtKB-KW"/>
</dbReference>
<dbReference type="GO" id="GO:0005524">
    <property type="term" value="F:ATP binding"/>
    <property type="evidence" value="ECO:0007669"/>
    <property type="project" value="UniProtKB-KW"/>
</dbReference>
<dbReference type="Proteomes" id="UP000230935">
    <property type="component" value="Unassembled WGS sequence"/>
</dbReference>